<dbReference type="AlphaFoldDB" id="A0A830GCR7"/>
<evidence type="ECO:0000259" key="3">
    <source>
        <dbReference type="Pfam" id="PF02272"/>
    </source>
</evidence>
<dbReference type="GO" id="GO:0006813">
    <property type="term" value="P:potassium ion transport"/>
    <property type="evidence" value="ECO:0007669"/>
    <property type="project" value="InterPro"/>
</dbReference>
<dbReference type="PANTHER" id="PTHR47618:SF1">
    <property type="entry name" value="BIFUNCTIONAL OLIGORIBONUCLEASE AND PAP PHOSPHATASE NRNA"/>
    <property type="match status" value="1"/>
</dbReference>
<dbReference type="Pfam" id="PF01368">
    <property type="entry name" value="DHH"/>
    <property type="match status" value="1"/>
</dbReference>
<dbReference type="Gene3D" id="3.10.310.30">
    <property type="match status" value="1"/>
</dbReference>
<sequence>MVSRLVLGSGTVAHTVLEAIRERPGDLLVLDPDESRIESLRNEKVAAETADVTDPGALLEHGDGPDVVFVASDDAAMNARAAEAAATAFPDAYLVAYTGTGATADDRTRLGAAADRVCSAGGAVVDHVEAGVERGTDARARHLRETLESVDGRLTVLAHDNPDPDAIAAAIALCRIAEALGIDAEPCYFGDISHQENRAFVNLLELDLTRLDPDEAHDFDAVALVDHSAPGVNDQLDPETAVDIVIDHHPPKGDVTAPFADIREDIGATSTIMTQYLDWFGIEYTEALSTALLYGIRIDTKDFKREITQQDFSAAAALLPHAAVDVLERIESPSISADTFEVVARGIRNREVEGDVLTSCVGAISDRDAIAQAADRLLAIQGVTITFVYGFMDGTIYASARGRGNDVDLGEVLRVAFDGVGSAGGHTDMAGAQLPLGVFDAVQEDEGETLASVLEGAITPRFFEAVRDAASGDGLAPVGDATAE</sequence>
<dbReference type="InterPro" id="IPR003148">
    <property type="entry name" value="RCK_N"/>
</dbReference>
<dbReference type="Pfam" id="PF02272">
    <property type="entry name" value="DHHA1"/>
    <property type="match status" value="1"/>
</dbReference>
<organism evidence="4 5">
    <name type="scientific">Halarchaeum nitratireducens</name>
    <dbReference type="NCBI Taxonomy" id="489913"/>
    <lineage>
        <taxon>Archaea</taxon>
        <taxon>Methanobacteriati</taxon>
        <taxon>Methanobacteriota</taxon>
        <taxon>Stenosarchaea group</taxon>
        <taxon>Halobacteria</taxon>
        <taxon>Halobacteriales</taxon>
        <taxon>Halobacteriaceae</taxon>
    </lineage>
</organism>
<dbReference type="SUPFAM" id="SSF51735">
    <property type="entry name" value="NAD(P)-binding Rossmann-fold domains"/>
    <property type="match status" value="1"/>
</dbReference>
<dbReference type="GO" id="GO:0003676">
    <property type="term" value="F:nucleic acid binding"/>
    <property type="evidence" value="ECO:0007669"/>
    <property type="project" value="InterPro"/>
</dbReference>
<evidence type="ECO:0000313" key="5">
    <source>
        <dbReference type="Proteomes" id="UP000608850"/>
    </source>
</evidence>
<evidence type="ECO:0000313" key="4">
    <source>
        <dbReference type="EMBL" id="GGN19329.1"/>
    </source>
</evidence>
<dbReference type="InterPro" id="IPR001667">
    <property type="entry name" value="DDH_dom"/>
</dbReference>
<dbReference type="RefSeq" id="WP_188878811.1">
    <property type="nucleotide sequence ID" value="NZ_BMOQ01000005.1"/>
</dbReference>
<proteinExistence type="predicted"/>
<dbReference type="OrthoDB" id="350705at2157"/>
<keyword evidence="5" id="KW-1185">Reference proteome</keyword>
<dbReference type="InterPro" id="IPR003156">
    <property type="entry name" value="DHHA1_dom"/>
</dbReference>
<gene>
    <name evidence="4" type="ORF">GCM10009021_20510</name>
</gene>
<dbReference type="InterPro" id="IPR038763">
    <property type="entry name" value="DHH_sf"/>
</dbReference>
<comment type="caution">
    <text evidence="4">The sequence shown here is derived from an EMBL/GenBank/DDBJ whole genome shotgun (WGS) entry which is preliminary data.</text>
</comment>
<feature type="domain" description="RCK N-terminal" evidence="2">
    <location>
        <begin position="5"/>
        <end position="118"/>
    </location>
</feature>
<accession>A0A830GCR7</accession>
<dbReference type="PANTHER" id="PTHR47618">
    <property type="entry name" value="BIFUNCTIONAL OLIGORIBONUCLEASE AND PAP PHOSPHATASE NRNA"/>
    <property type="match status" value="1"/>
</dbReference>
<dbReference type="InterPro" id="IPR036291">
    <property type="entry name" value="NAD(P)-bd_dom_sf"/>
</dbReference>
<evidence type="ECO:0000259" key="1">
    <source>
        <dbReference type="Pfam" id="PF01368"/>
    </source>
</evidence>
<name>A0A830GCR7_9EURY</name>
<reference evidence="4 5" key="1">
    <citation type="journal article" date="2019" name="Int. J. Syst. Evol. Microbiol.">
        <title>The Global Catalogue of Microorganisms (GCM) 10K type strain sequencing project: providing services to taxonomists for standard genome sequencing and annotation.</title>
        <authorList>
            <consortium name="The Broad Institute Genomics Platform"/>
            <consortium name="The Broad Institute Genome Sequencing Center for Infectious Disease"/>
            <person name="Wu L."/>
            <person name="Ma J."/>
        </authorList>
    </citation>
    <scope>NUCLEOTIDE SEQUENCE [LARGE SCALE GENOMIC DNA]</scope>
    <source>
        <strain evidence="4 5">JCM 16331</strain>
    </source>
</reference>
<evidence type="ECO:0000259" key="2">
    <source>
        <dbReference type="Pfam" id="PF02254"/>
    </source>
</evidence>
<dbReference type="Gene3D" id="3.40.50.720">
    <property type="entry name" value="NAD(P)-binding Rossmann-like Domain"/>
    <property type="match status" value="1"/>
</dbReference>
<dbReference type="Proteomes" id="UP000608850">
    <property type="component" value="Unassembled WGS sequence"/>
</dbReference>
<dbReference type="InterPro" id="IPR051319">
    <property type="entry name" value="Oligoribo/pAp-PDE_c-di-AMP_PDE"/>
</dbReference>
<dbReference type="EMBL" id="BMOQ01000005">
    <property type="protein sequence ID" value="GGN19329.1"/>
    <property type="molecule type" value="Genomic_DNA"/>
</dbReference>
<feature type="domain" description="DDH" evidence="1">
    <location>
        <begin position="155"/>
        <end position="296"/>
    </location>
</feature>
<dbReference type="Gene3D" id="3.90.1640.10">
    <property type="entry name" value="inorganic pyrophosphatase (n-terminal core)"/>
    <property type="match status" value="1"/>
</dbReference>
<dbReference type="Pfam" id="PF02254">
    <property type="entry name" value="TrkA_N"/>
    <property type="match status" value="1"/>
</dbReference>
<protein>
    <submittedName>
        <fullName evidence="4">DHH family phosphoesterase</fullName>
    </submittedName>
</protein>
<dbReference type="SUPFAM" id="SSF64182">
    <property type="entry name" value="DHH phosphoesterases"/>
    <property type="match status" value="1"/>
</dbReference>
<feature type="domain" description="DHHA1" evidence="3">
    <location>
        <begin position="355"/>
        <end position="443"/>
    </location>
</feature>